<dbReference type="SUPFAM" id="SSF55729">
    <property type="entry name" value="Acyl-CoA N-acyltransferases (Nat)"/>
    <property type="match status" value="1"/>
</dbReference>
<keyword evidence="1" id="KW-0812">Transmembrane</keyword>
<keyword evidence="1" id="KW-1133">Transmembrane helix</keyword>
<reference evidence="2" key="1">
    <citation type="journal article" date="2020" name="Nature">
        <title>Giant virus diversity and host interactions through global metagenomics.</title>
        <authorList>
            <person name="Schulz F."/>
            <person name="Roux S."/>
            <person name="Paez-Espino D."/>
            <person name="Jungbluth S."/>
            <person name="Walsh D.A."/>
            <person name="Denef V.J."/>
            <person name="McMahon K.D."/>
            <person name="Konstantinidis K.T."/>
            <person name="Eloe-Fadrosh E.A."/>
            <person name="Kyrpides N.C."/>
            <person name="Woyke T."/>
        </authorList>
    </citation>
    <scope>NUCLEOTIDE SEQUENCE</scope>
    <source>
        <strain evidence="2">GVMAG-M-3300021425-30</strain>
    </source>
</reference>
<feature type="transmembrane region" description="Helical" evidence="1">
    <location>
        <begin position="6"/>
        <end position="22"/>
    </location>
</feature>
<organism evidence="2">
    <name type="scientific">viral metagenome</name>
    <dbReference type="NCBI Taxonomy" id="1070528"/>
    <lineage>
        <taxon>unclassified sequences</taxon>
        <taxon>metagenomes</taxon>
        <taxon>organismal metagenomes</taxon>
    </lineage>
</organism>
<evidence type="ECO:0000313" key="2">
    <source>
        <dbReference type="EMBL" id="QHT06300.1"/>
    </source>
</evidence>
<dbReference type="AlphaFoldDB" id="A0A6C0CR10"/>
<dbReference type="InterPro" id="IPR016181">
    <property type="entry name" value="Acyl_CoA_acyltransferase"/>
</dbReference>
<dbReference type="EMBL" id="MN739467">
    <property type="protein sequence ID" value="QHT06300.1"/>
    <property type="molecule type" value="Genomic_DNA"/>
</dbReference>
<name>A0A6C0CR10_9ZZZZ</name>
<protein>
    <recommendedName>
        <fullName evidence="3">Glycylpeptide N-tetradecanoyltransferase</fullName>
    </recommendedName>
</protein>
<keyword evidence="1" id="KW-0472">Membrane</keyword>
<sequence>MLMLKYISISIIILLIIFNLFLRIKFPFWSIQPVFHIYDLSHWIFSNKIIDSELPRSNKYVKPLDIETYPVKNVPTDVAIKSAAFIKEHYLRNKYAEYNPEYDDIFNYLETSTPSFLSVYSKPKLLHDKSASIIDRDILGVITCRPLFITFKNRKNVLSVNYVDNLCVHKANRKQGIAPCLIQTHHYHIRHLNKSTKVCLFKREGEMTAIIPLTTYNTLTYEIDDFPKLKLEYASMKVLRITNNNISLFKDFIKGYATKFDCVINTEIMTIIKLLKEENLIIYSLIENHNVYALYIFRNTPSFVDGKKGVECIATINNCPHNDTFYNGFCSTLRRIKRKHKKQLVWLENTSDSNTIIGFNARHNVIHKTSCPTAFFLYNYASYTYKNNSCLFIY</sequence>
<accession>A0A6C0CR10</accession>
<evidence type="ECO:0008006" key="3">
    <source>
        <dbReference type="Google" id="ProtNLM"/>
    </source>
</evidence>
<dbReference type="Gene3D" id="3.40.630.170">
    <property type="match status" value="1"/>
</dbReference>
<evidence type="ECO:0000256" key="1">
    <source>
        <dbReference type="SAM" id="Phobius"/>
    </source>
</evidence>
<proteinExistence type="predicted"/>